<accession>A0AAI8Z5A7</accession>
<protein>
    <recommendedName>
        <fullName evidence="1">NmrA-like domain-containing protein</fullName>
    </recommendedName>
</protein>
<comment type="caution">
    <text evidence="2">The sequence shown here is derived from an EMBL/GenBank/DDBJ whole genome shotgun (WGS) entry which is preliminary data.</text>
</comment>
<evidence type="ECO:0000259" key="1">
    <source>
        <dbReference type="Pfam" id="PF05368"/>
    </source>
</evidence>
<evidence type="ECO:0000313" key="3">
    <source>
        <dbReference type="Proteomes" id="UP001296104"/>
    </source>
</evidence>
<dbReference type="Pfam" id="PF05368">
    <property type="entry name" value="NmrA"/>
    <property type="match status" value="1"/>
</dbReference>
<evidence type="ECO:0000313" key="2">
    <source>
        <dbReference type="EMBL" id="CAK4032728.1"/>
    </source>
</evidence>
<proteinExistence type="predicted"/>
<dbReference type="InterPro" id="IPR008030">
    <property type="entry name" value="NmrA-like"/>
</dbReference>
<dbReference type="Gene3D" id="3.40.50.720">
    <property type="entry name" value="NAD(P)-binding Rossmann-like Domain"/>
    <property type="match status" value="1"/>
</dbReference>
<organism evidence="2 3">
    <name type="scientific">Lecanosticta acicola</name>
    <dbReference type="NCBI Taxonomy" id="111012"/>
    <lineage>
        <taxon>Eukaryota</taxon>
        <taxon>Fungi</taxon>
        <taxon>Dikarya</taxon>
        <taxon>Ascomycota</taxon>
        <taxon>Pezizomycotina</taxon>
        <taxon>Dothideomycetes</taxon>
        <taxon>Dothideomycetidae</taxon>
        <taxon>Mycosphaerellales</taxon>
        <taxon>Mycosphaerellaceae</taxon>
        <taxon>Lecanosticta</taxon>
    </lineage>
</organism>
<dbReference type="InterPro" id="IPR051604">
    <property type="entry name" value="Ergot_Alk_Oxidoreductase"/>
</dbReference>
<dbReference type="EMBL" id="CAVMBE010000069">
    <property type="protein sequence ID" value="CAK4032728.1"/>
    <property type="molecule type" value="Genomic_DNA"/>
</dbReference>
<feature type="domain" description="NmrA-like" evidence="1">
    <location>
        <begin position="3"/>
        <end position="277"/>
    </location>
</feature>
<dbReference type="InterPro" id="IPR036291">
    <property type="entry name" value="NAD(P)-bd_dom_sf"/>
</dbReference>
<sequence>MANNTVIVFGPTGKVASIAAQTARKHGSKVWLAMRDPSKSIPGLSAEEEKQGGYERVQADLTKPDTISAAVVKSGATRAFIYLAHGMPDHMKSTVEALKQSGVKFVVFLSSFTIKERELSDIPPDDFIPFIHAQVEINLEKIFGPENFVAIRPGAFATNAMAFWGSGIKAGEVELVSPDAKQDMITPDDMGRVSGTILANGPKDGQRHVYLFGPQLIAQEDALSIIRRKALEKEIKVTPVTDEADIRKVCEKMGFPAPMIDYWTTMMKQFQGNTGREDRPLYDEGVENTKRYTGVPAMKFEEWVEANKELFNS</sequence>
<dbReference type="AlphaFoldDB" id="A0AAI8Z5A7"/>
<dbReference type="Proteomes" id="UP001296104">
    <property type="component" value="Unassembled WGS sequence"/>
</dbReference>
<keyword evidence="3" id="KW-1185">Reference proteome</keyword>
<reference evidence="2" key="1">
    <citation type="submission" date="2023-11" db="EMBL/GenBank/DDBJ databases">
        <authorList>
            <person name="Alioto T."/>
            <person name="Alioto T."/>
            <person name="Gomez Garrido J."/>
        </authorList>
    </citation>
    <scope>NUCLEOTIDE SEQUENCE</scope>
</reference>
<dbReference type="PANTHER" id="PTHR43162">
    <property type="match status" value="1"/>
</dbReference>
<dbReference type="SUPFAM" id="SSF51735">
    <property type="entry name" value="NAD(P)-binding Rossmann-fold domains"/>
    <property type="match status" value="1"/>
</dbReference>
<gene>
    <name evidence="2" type="ORF">LECACI_7A007886</name>
</gene>
<name>A0AAI8Z5A7_9PEZI</name>
<dbReference type="PANTHER" id="PTHR43162:SF1">
    <property type="entry name" value="PRESTALK A DIFFERENTIATION PROTEIN A"/>
    <property type="match status" value="1"/>
</dbReference>